<evidence type="ECO:0000313" key="2">
    <source>
        <dbReference type="EMBL" id="MFD0851618.1"/>
    </source>
</evidence>
<feature type="region of interest" description="Disordered" evidence="1">
    <location>
        <begin position="1"/>
        <end position="32"/>
    </location>
</feature>
<feature type="compositionally biased region" description="Basic and acidic residues" evidence="1">
    <location>
        <begin position="1"/>
        <end position="26"/>
    </location>
</feature>
<dbReference type="Proteomes" id="UP001597083">
    <property type="component" value="Unassembled WGS sequence"/>
</dbReference>
<keyword evidence="3" id="KW-1185">Reference proteome</keyword>
<evidence type="ECO:0000313" key="3">
    <source>
        <dbReference type="Proteomes" id="UP001597083"/>
    </source>
</evidence>
<feature type="non-terminal residue" evidence="2">
    <location>
        <position position="1"/>
    </location>
</feature>
<dbReference type="EMBL" id="JBHTIR010000634">
    <property type="protein sequence ID" value="MFD0851618.1"/>
    <property type="molecule type" value="Genomic_DNA"/>
</dbReference>
<organism evidence="2 3">
    <name type="scientific">Actinomadura adrarensis</name>
    <dbReference type="NCBI Taxonomy" id="1819600"/>
    <lineage>
        <taxon>Bacteria</taxon>
        <taxon>Bacillati</taxon>
        <taxon>Actinomycetota</taxon>
        <taxon>Actinomycetes</taxon>
        <taxon>Streptosporangiales</taxon>
        <taxon>Thermomonosporaceae</taxon>
        <taxon>Actinomadura</taxon>
    </lineage>
</organism>
<protein>
    <submittedName>
        <fullName evidence="2">Uncharacterized protein</fullName>
    </submittedName>
</protein>
<name>A0ABW3CBD8_9ACTN</name>
<evidence type="ECO:0000256" key="1">
    <source>
        <dbReference type="SAM" id="MobiDB-lite"/>
    </source>
</evidence>
<sequence length="103" mass="11827">GRDGRRGPREERRRGGGEGRGKRPQEAEEEGAWRRLGRHWRLILADFRRQYGITADQLYDLDTREFFALLGGLDPDRSVWVRVTSAEPVEVSGEAAQSLIHRL</sequence>
<proteinExistence type="predicted"/>
<accession>A0ABW3CBD8</accession>
<gene>
    <name evidence="2" type="ORF">ACFQ07_05280</name>
</gene>
<comment type="caution">
    <text evidence="2">The sequence shown here is derived from an EMBL/GenBank/DDBJ whole genome shotgun (WGS) entry which is preliminary data.</text>
</comment>
<reference evidence="3" key="1">
    <citation type="journal article" date="2019" name="Int. J. Syst. Evol. Microbiol.">
        <title>The Global Catalogue of Microorganisms (GCM) 10K type strain sequencing project: providing services to taxonomists for standard genome sequencing and annotation.</title>
        <authorList>
            <consortium name="The Broad Institute Genomics Platform"/>
            <consortium name="The Broad Institute Genome Sequencing Center for Infectious Disease"/>
            <person name="Wu L."/>
            <person name="Ma J."/>
        </authorList>
    </citation>
    <scope>NUCLEOTIDE SEQUENCE [LARGE SCALE GENOMIC DNA]</scope>
    <source>
        <strain evidence="3">JCM 31696</strain>
    </source>
</reference>